<evidence type="ECO:0000259" key="2">
    <source>
        <dbReference type="SMART" id="SM00065"/>
    </source>
</evidence>
<dbReference type="SUPFAM" id="SSF55781">
    <property type="entry name" value="GAF domain-like"/>
    <property type="match status" value="1"/>
</dbReference>
<protein>
    <submittedName>
        <fullName evidence="3">GAF domain-containing protein</fullName>
    </submittedName>
</protein>
<feature type="coiled-coil region" evidence="1">
    <location>
        <begin position="56"/>
        <end position="97"/>
    </location>
</feature>
<keyword evidence="1" id="KW-0175">Coiled coil</keyword>
<dbReference type="EMBL" id="JBHPBY010000101">
    <property type="protein sequence ID" value="MFC1850469.1"/>
    <property type="molecule type" value="Genomic_DNA"/>
</dbReference>
<accession>A0ABV6YWC4</accession>
<evidence type="ECO:0000313" key="3">
    <source>
        <dbReference type="EMBL" id="MFC1850469.1"/>
    </source>
</evidence>
<dbReference type="Gene3D" id="3.30.450.40">
    <property type="match status" value="1"/>
</dbReference>
<feature type="domain" description="GAF" evidence="2">
    <location>
        <begin position="123"/>
        <end position="259"/>
    </location>
</feature>
<sequence length="275" mass="31639">MESQNNKENKLNFQKSRDFLEIFKSGKQFIEDILKENERLRFRTAKLEDLLEGREKDERDELIEQLKQKVVKLENKIESMEERFTDIEKENMDFAEKYIEIEEQNNNLANLYVASYQLHSTLNFNEVIKIVMEIVINLIGSEEFALYMVDEGTRQISMVASEGLEDGRGENITFGEGIIGKASEQGEEYYLSDLGQHNPDEPIAVIPMKIENRVIGLLAVFRLLSQKDGFSSVDHELFTLLAGHAATAILSARLYTESERKASTLKNFLDLLKSQ</sequence>
<dbReference type="SMART" id="SM00065">
    <property type="entry name" value="GAF"/>
    <property type="match status" value="1"/>
</dbReference>
<keyword evidence="4" id="KW-1185">Reference proteome</keyword>
<dbReference type="InterPro" id="IPR003018">
    <property type="entry name" value="GAF"/>
</dbReference>
<reference evidence="3 4" key="1">
    <citation type="submission" date="2024-09" db="EMBL/GenBank/DDBJ databases">
        <title>Laminarin stimulates single cell rates of sulfate reduction while oxygen inhibits transcriptomic activity in coastal marine sediment.</title>
        <authorList>
            <person name="Lindsay M."/>
            <person name="Orcutt B."/>
            <person name="Emerson D."/>
            <person name="Stepanauskas R."/>
            <person name="D'Angelo T."/>
        </authorList>
    </citation>
    <scope>NUCLEOTIDE SEQUENCE [LARGE SCALE GENOMIC DNA]</scope>
    <source>
        <strain evidence="3">SAG AM-311-K15</strain>
    </source>
</reference>
<dbReference type="Proteomes" id="UP001594351">
    <property type="component" value="Unassembled WGS sequence"/>
</dbReference>
<organism evidence="3 4">
    <name type="scientific">candidate division CSSED10-310 bacterium</name>
    <dbReference type="NCBI Taxonomy" id="2855610"/>
    <lineage>
        <taxon>Bacteria</taxon>
        <taxon>Bacteria division CSSED10-310</taxon>
    </lineage>
</organism>
<evidence type="ECO:0000256" key="1">
    <source>
        <dbReference type="SAM" id="Coils"/>
    </source>
</evidence>
<comment type="caution">
    <text evidence="3">The sequence shown here is derived from an EMBL/GenBank/DDBJ whole genome shotgun (WGS) entry which is preliminary data.</text>
</comment>
<gene>
    <name evidence="3" type="ORF">ACFL27_09790</name>
</gene>
<name>A0ABV6YWC4_UNCC1</name>
<dbReference type="InterPro" id="IPR029016">
    <property type="entry name" value="GAF-like_dom_sf"/>
</dbReference>
<dbReference type="Pfam" id="PF13185">
    <property type="entry name" value="GAF_2"/>
    <property type="match status" value="1"/>
</dbReference>
<evidence type="ECO:0000313" key="4">
    <source>
        <dbReference type="Proteomes" id="UP001594351"/>
    </source>
</evidence>
<proteinExistence type="predicted"/>